<protein>
    <submittedName>
        <fullName evidence="2">Uncharacterized protein</fullName>
    </submittedName>
</protein>
<dbReference type="AlphaFoldDB" id="A0A645EKM9"/>
<sequence length="121" mass="13319">MQNLAQRHATRQSTLGSALDSRAVSHRIGERDAQFDHVGAGFDQGMHQWHGQVCARITRGDERNQRLAALAIQAFESFLNARHQKTIPDFSATVCMSLSPRPERLTSRILSLPSVGANLAA</sequence>
<accession>A0A645EKM9</accession>
<feature type="region of interest" description="Disordered" evidence="1">
    <location>
        <begin position="1"/>
        <end position="22"/>
    </location>
</feature>
<proteinExistence type="predicted"/>
<name>A0A645EKM9_9ZZZZ</name>
<feature type="compositionally biased region" description="Polar residues" evidence="1">
    <location>
        <begin position="1"/>
        <end position="16"/>
    </location>
</feature>
<dbReference type="EMBL" id="VSSQ01048495">
    <property type="protein sequence ID" value="MPN02541.1"/>
    <property type="molecule type" value="Genomic_DNA"/>
</dbReference>
<gene>
    <name evidence="2" type="ORF">SDC9_149757</name>
</gene>
<reference evidence="2" key="1">
    <citation type="submission" date="2019-08" db="EMBL/GenBank/DDBJ databases">
        <authorList>
            <person name="Kucharzyk K."/>
            <person name="Murdoch R.W."/>
            <person name="Higgins S."/>
            <person name="Loffler F."/>
        </authorList>
    </citation>
    <scope>NUCLEOTIDE SEQUENCE</scope>
</reference>
<evidence type="ECO:0000256" key="1">
    <source>
        <dbReference type="SAM" id="MobiDB-lite"/>
    </source>
</evidence>
<comment type="caution">
    <text evidence="2">The sequence shown here is derived from an EMBL/GenBank/DDBJ whole genome shotgun (WGS) entry which is preliminary data.</text>
</comment>
<organism evidence="2">
    <name type="scientific">bioreactor metagenome</name>
    <dbReference type="NCBI Taxonomy" id="1076179"/>
    <lineage>
        <taxon>unclassified sequences</taxon>
        <taxon>metagenomes</taxon>
        <taxon>ecological metagenomes</taxon>
    </lineage>
</organism>
<evidence type="ECO:0000313" key="2">
    <source>
        <dbReference type="EMBL" id="MPN02541.1"/>
    </source>
</evidence>